<proteinExistence type="predicted"/>
<dbReference type="EMBL" id="CACVAW010000022">
    <property type="protein sequence ID" value="CAA6806112.1"/>
    <property type="molecule type" value="Genomic_DNA"/>
</dbReference>
<gene>
    <name evidence="1" type="ORF">HELGO_WM13544</name>
</gene>
<protein>
    <submittedName>
        <fullName evidence="1">Uncharacterized protein</fullName>
    </submittedName>
</protein>
<evidence type="ECO:0000313" key="1">
    <source>
        <dbReference type="EMBL" id="CAA6806112.1"/>
    </source>
</evidence>
<sequence>MKLLLKILILYFLVGCGAESDLLRDDTSTVPKSLVYEAFKDAAYSYYSREDEKIGFDRLSVDSSCSTVGCTLFQSSFELFDGNISLEDSTKFILTDSGWYEKFSYDECSFSFIGDSSYRVVCPDGRDETHTVLKSSLSQIKLGEYDSDTIEESMLRDTNAKFGINAYKYEISSILLYYELEGKCFSGSAEATNEDLKSYSTLTCQMNNEEILLNDLNESNSTLSDGTAWMHSMLYDSYDAILIEDKSLFISFYDGVVRVGNIIKNPSKKYLNKNAFDTIYTQLSSKYTDESKAYLDLKDEMYELKFFGLDEGYKKFVSSSKDSVNFSKGTFFSTTPSSNWILSSSGLKRAQDNCNIDIYFEKFFYECEDNQKGSFNRLEEKSLSETLMFHYLRDNNISFSLDNNDSFFSNDAKELRYEQKSDNEIYVFNIENSFLVGASPSISNASELNATLFITNLEKDAYMKLENNGSVMIYETNSSNDINTSNSTLVSNSSWQSTEVFDKNLTKIILNSDMKNHFNTATEIYLMEFELSSTRVVSGYKEPQTSTKSFLNFDAYKDIQSNIN</sequence>
<accession>A0A6S6S8J7</accession>
<organism evidence="1">
    <name type="scientific">uncultured Campylobacterales bacterium</name>
    <dbReference type="NCBI Taxonomy" id="352960"/>
    <lineage>
        <taxon>Bacteria</taxon>
        <taxon>Pseudomonadati</taxon>
        <taxon>Campylobacterota</taxon>
        <taxon>Epsilonproteobacteria</taxon>
        <taxon>Campylobacterales</taxon>
        <taxon>environmental samples</taxon>
    </lineage>
</organism>
<name>A0A6S6S8J7_9BACT</name>
<reference evidence="1" key="1">
    <citation type="submission" date="2020-01" db="EMBL/GenBank/DDBJ databases">
        <authorList>
            <person name="Meier V. D."/>
            <person name="Meier V D."/>
        </authorList>
    </citation>
    <scope>NUCLEOTIDE SEQUENCE</scope>
    <source>
        <strain evidence="1">HLG_WM_MAG_12</strain>
    </source>
</reference>
<dbReference type="AlphaFoldDB" id="A0A6S6S8J7"/>